<dbReference type="InterPro" id="IPR041492">
    <property type="entry name" value="HAD_2"/>
</dbReference>
<dbReference type="InterPro" id="IPR023214">
    <property type="entry name" value="HAD_sf"/>
</dbReference>
<dbReference type="InterPro" id="IPR036412">
    <property type="entry name" value="HAD-like_sf"/>
</dbReference>
<gene>
    <name evidence="1" type="ORF">OBA43_05385</name>
</gene>
<dbReference type="InterPro" id="IPR006439">
    <property type="entry name" value="HAD-SF_hydro_IA"/>
</dbReference>
<evidence type="ECO:0000313" key="2">
    <source>
        <dbReference type="Proteomes" id="UP001223501"/>
    </source>
</evidence>
<dbReference type="Proteomes" id="UP001223501">
    <property type="component" value="Chromosome"/>
</dbReference>
<dbReference type="NCBIfam" id="TIGR01549">
    <property type="entry name" value="HAD-SF-IA-v1"/>
    <property type="match status" value="1"/>
</dbReference>
<accession>A0ABY8V9R2</accession>
<protein>
    <submittedName>
        <fullName evidence="1">HAD family hydrolase</fullName>
    </submittedName>
</protein>
<dbReference type="InterPro" id="IPR051828">
    <property type="entry name" value="HAD-like_hydrolase_domain"/>
</dbReference>
<reference evidence="1 2" key="1">
    <citation type="submission" date="2022-09" db="EMBL/GenBank/DDBJ databases">
        <title>Whole genome sequencing analysis of tet(X)-positive Empedobacter falsenii YWS9-3.</title>
        <authorList>
            <person name="Chen C."/>
            <person name="Lv Y.-L."/>
        </authorList>
    </citation>
    <scope>NUCLEOTIDE SEQUENCE [LARGE SCALE GENOMIC DNA]</scope>
    <source>
        <strain evidence="1 2">YWS9-3_T</strain>
    </source>
</reference>
<dbReference type="Pfam" id="PF13419">
    <property type="entry name" value="HAD_2"/>
    <property type="match status" value="1"/>
</dbReference>
<evidence type="ECO:0000313" key="1">
    <source>
        <dbReference type="EMBL" id="WIH98361.1"/>
    </source>
</evidence>
<dbReference type="SFLD" id="SFLDG01129">
    <property type="entry name" value="C1.5:_HAD__Beta-PGM__Phosphata"/>
    <property type="match status" value="1"/>
</dbReference>
<keyword evidence="2" id="KW-1185">Reference proteome</keyword>
<dbReference type="GO" id="GO:0016787">
    <property type="term" value="F:hydrolase activity"/>
    <property type="evidence" value="ECO:0007669"/>
    <property type="project" value="UniProtKB-KW"/>
</dbReference>
<dbReference type="PANTHER" id="PTHR46191">
    <property type="match status" value="1"/>
</dbReference>
<dbReference type="RefSeq" id="WP_284584089.1">
    <property type="nucleotide sequence ID" value="NZ_CP106831.1"/>
</dbReference>
<organism evidence="1 2">
    <name type="scientific">Empedobacter falsenii</name>
    <dbReference type="NCBI Taxonomy" id="343874"/>
    <lineage>
        <taxon>Bacteria</taxon>
        <taxon>Pseudomonadati</taxon>
        <taxon>Bacteroidota</taxon>
        <taxon>Flavobacteriia</taxon>
        <taxon>Flavobacteriales</taxon>
        <taxon>Weeksellaceae</taxon>
        <taxon>Empedobacter</taxon>
    </lineage>
</organism>
<dbReference type="Gene3D" id="1.10.150.400">
    <property type="match status" value="1"/>
</dbReference>
<name>A0ABY8V9R2_9FLAO</name>
<dbReference type="PANTHER" id="PTHR46191:SF2">
    <property type="entry name" value="HALOACID DEHALOGENASE-LIKE HYDROLASE DOMAIN-CONTAINING PROTEIN 3"/>
    <property type="match status" value="1"/>
</dbReference>
<dbReference type="EMBL" id="CP106831">
    <property type="protein sequence ID" value="WIH98361.1"/>
    <property type="molecule type" value="Genomic_DNA"/>
</dbReference>
<dbReference type="SFLD" id="SFLDS00003">
    <property type="entry name" value="Haloacid_Dehalogenase"/>
    <property type="match status" value="1"/>
</dbReference>
<dbReference type="Gene3D" id="3.40.50.1000">
    <property type="entry name" value="HAD superfamily/HAD-like"/>
    <property type="match status" value="1"/>
</dbReference>
<keyword evidence="1" id="KW-0378">Hydrolase</keyword>
<dbReference type="SUPFAM" id="SSF56784">
    <property type="entry name" value="HAD-like"/>
    <property type="match status" value="1"/>
</dbReference>
<proteinExistence type="predicted"/>
<sequence>MFNQQNFEKYKHFSFDLWLTLIKSNKEFKLKRSILFKEFFGINNEINEIHKVIKYYDDCCNSINEVTGGNIDTFQIYGLILNHFNATYDIFLLNDFYDETEKLFYNYPPEKINQYLYDLLEKNKSEGKSSNILSNTGFIKGTTIRQVLKDMEILNFFDFHIFSDEVKMSKPNHEIFDLMISSVDKNISLNEVIHIGDNVIADYQSAVSYGINAYLVKNEK</sequence>